<protein>
    <submittedName>
        <fullName evidence="1">Uncharacterized protein</fullName>
    </submittedName>
</protein>
<reference evidence="1" key="1">
    <citation type="journal article" date="2023" name="Mol. Biol. Evol.">
        <title>Third-Generation Sequencing Reveals the Adaptive Role of the Epigenome in Three Deep-Sea Polychaetes.</title>
        <authorList>
            <person name="Perez M."/>
            <person name="Aroh O."/>
            <person name="Sun Y."/>
            <person name="Lan Y."/>
            <person name="Juniper S.K."/>
            <person name="Young C.R."/>
            <person name="Angers B."/>
            <person name="Qian P.Y."/>
        </authorList>
    </citation>
    <scope>NUCLEOTIDE SEQUENCE</scope>
    <source>
        <strain evidence="1">P08H-3</strain>
    </source>
</reference>
<proteinExistence type="predicted"/>
<dbReference type="EMBL" id="JAODUP010000486">
    <property type="protein sequence ID" value="KAK2148709.1"/>
    <property type="molecule type" value="Genomic_DNA"/>
</dbReference>
<sequence length="68" mass="8179">RQNTAYQNLTNNIHTHSYKSHSSDYSSDIRRLTFRRLTMMQLLTYRYTHSSNYRDSRHTLTHTTATAR</sequence>
<name>A0AAD9J9E9_9ANNE</name>
<gene>
    <name evidence="1" type="ORF">LSH36_486g01006</name>
</gene>
<comment type="caution">
    <text evidence="1">The sequence shown here is derived from an EMBL/GenBank/DDBJ whole genome shotgun (WGS) entry which is preliminary data.</text>
</comment>
<keyword evidence="2" id="KW-1185">Reference proteome</keyword>
<evidence type="ECO:0000313" key="2">
    <source>
        <dbReference type="Proteomes" id="UP001208570"/>
    </source>
</evidence>
<accession>A0AAD9J9E9</accession>
<dbReference type="AlphaFoldDB" id="A0AAD9J9E9"/>
<feature type="non-terminal residue" evidence="1">
    <location>
        <position position="1"/>
    </location>
</feature>
<dbReference type="Proteomes" id="UP001208570">
    <property type="component" value="Unassembled WGS sequence"/>
</dbReference>
<organism evidence="1 2">
    <name type="scientific">Paralvinella palmiformis</name>
    <dbReference type="NCBI Taxonomy" id="53620"/>
    <lineage>
        <taxon>Eukaryota</taxon>
        <taxon>Metazoa</taxon>
        <taxon>Spiralia</taxon>
        <taxon>Lophotrochozoa</taxon>
        <taxon>Annelida</taxon>
        <taxon>Polychaeta</taxon>
        <taxon>Sedentaria</taxon>
        <taxon>Canalipalpata</taxon>
        <taxon>Terebellida</taxon>
        <taxon>Terebelliformia</taxon>
        <taxon>Alvinellidae</taxon>
        <taxon>Paralvinella</taxon>
    </lineage>
</organism>
<evidence type="ECO:0000313" key="1">
    <source>
        <dbReference type="EMBL" id="KAK2148709.1"/>
    </source>
</evidence>
<feature type="non-terminal residue" evidence="1">
    <location>
        <position position="68"/>
    </location>
</feature>